<organism evidence="1 2">
    <name type="scientific">Rubripirellula reticaptiva</name>
    <dbReference type="NCBI Taxonomy" id="2528013"/>
    <lineage>
        <taxon>Bacteria</taxon>
        <taxon>Pseudomonadati</taxon>
        <taxon>Planctomycetota</taxon>
        <taxon>Planctomycetia</taxon>
        <taxon>Pirellulales</taxon>
        <taxon>Pirellulaceae</taxon>
        <taxon>Rubripirellula</taxon>
    </lineage>
</organism>
<sequence length="84" mass="9528">MSSTNTIARPNACDEDELDSRTLENCEAMIVCLNTRRFVIVRPGEAINVWPCDRGWDDIRNLHPGDKVIYKGTTTQVSAVEVYR</sequence>
<evidence type="ECO:0000313" key="1">
    <source>
        <dbReference type="EMBL" id="TWU49602.1"/>
    </source>
</evidence>
<evidence type="ECO:0000313" key="2">
    <source>
        <dbReference type="Proteomes" id="UP000317977"/>
    </source>
</evidence>
<keyword evidence="2" id="KW-1185">Reference proteome</keyword>
<dbReference type="RefSeq" id="WP_146535832.1">
    <property type="nucleotide sequence ID" value="NZ_SJPX01000004.1"/>
</dbReference>
<accession>A0A5C6EKG7</accession>
<dbReference type="EMBL" id="SJPX01000004">
    <property type="protein sequence ID" value="TWU49602.1"/>
    <property type="molecule type" value="Genomic_DNA"/>
</dbReference>
<reference evidence="1 2" key="1">
    <citation type="submission" date="2019-02" db="EMBL/GenBank/DDBJ databases">
        <title>Deep-cultivation of Planctomycetes and their phenomic and genomic characterization uncovers novel biology.</title>
        <authorList>
            <person name="Wiegand S."/>
            <person name="Jogler M."/>
            <person name="Boedeker C."/>
            <person name="Pinto D."/>
            <person name="Vollmers J."/>
            <person name="Rivas-Marin E."/>
            <person name="Kohn T."/>
            <person name="Peeters S.H."/>
            <person name="Heuer A."/>
            <person name="Rast P."/>
            <person name="Oberbeckmann S."/>
            <person name="Bunk B."/>
            <person name="Jeske O."/>
            <person name="Meyerdierks A."/>
            <person name="Storesund J.E."/>
            <person name="Kallscheuer N."/>
            <person name="Luecker S."/>
            <person name="Lage O.M."/>
            <person name="Pohl T."/>
            <person name="Merkel B.J."/>
            <person name="Hornburger P."/>
            <person name="Mueller R.-W."/>
            <person name="Bruemmer F."/>
            <person name="Labrenz M."/>
            <person name="Spormann A.M."/>
            <person name="Op Den Camp H."/>
            <person name="Overmann J."/>
            <person name="Amann R."/>
            <person name="Jetten M.S.M."/>
            <person name="Mascher T."/>
            <person name="Medema M.H."/>
            <person name="Devos D.P."/>
            <person name="Kaster A.-K."/>
            <person name="Ovreas L."/>
            <person name="Rohde M."/>
            <person name="Galperin M.Y."/>
            <person name="Jogler C."/>
        </authorList>
    </citation>
    <scope>NUCLEOTIDE SEQUENCE [LARGE SCALE GENOMIC DNA]</scope>
    <source>
        <strain evidence="1 2">Poly59</strain>
    </source>
</reference>
<gene>
    <name evidence="1" type="ORF">Poly59_42190</name>
</gene>
<protein>
    <submittedName>
        <fullName evidence="1">Uncharacterized protein</fullName>
    </submittedName>
</protein>
<dbReference type="OrthoDB" id="289064at2"/>
<dbReference type="AlphaFoldDB" id="A0A5C6EKG7"/>
<name>A0A5C6EKG7_9BACT</name>
<dbReference type="Proteomes" id="UP000317977">
    <property type="component" value="Unassembled WGS sequence"/>
</dbReference>
<proteinExistence type="predicted"/>
<comment type="caution">
    <text evidence="1">The sequence shown here is derived from an EMBL/GenBank/DDBJ whole genome shotgun (WGS) entry which is preliminary data.</text>
</comment>